<feature type="domain" description="Peptidase M16 N-terminal" evidence="9">
    <location>
        <begin position="94"/>
        <end position="221"/>
    </location>
</feature>
<feature type="region of interest" description="Disordered" evidence="7">
    <location>
        <begin position="792"/>
        <end position="858"/>
    </location>
</feature>
<proteinExistence type="inferred from homology"/>
<dbReference type="PANTHER" id="PTHR43690">
    <property type="entry name" value="NARDILYSIN"/>
    <property type="match status" value="1"/>
</dbReference>
<dbReference type="GO" id="GO:0046872">
    <property type="term" value="F:metal ion binding"/>
    <property type="evidence" value="ECO:0007669"/>
    <property type="project" value="UniProtKB-KW"/>
</dbReference>
<keyword evidence="8" id="KW-1133">Transmembrane helix</keyword>
<evidence type="ECO:0000256" key="5">
    <source>
        <dbReference type="ARBA" id="ARBA00022833"/>
    </source>
</evidence>
<feature type="transmembrane region" description="Helical" evidence="8">
    <location>
        <begin position="1083"/>
        <end position="1104"/>
    </location>
</feature>
<feature type="domain" description="Peptidase M16 middle/third" evidence="11">
    <location>
        <begin position="446"/>
        <end position="626"/>
    </location>
</feature>
<sequence length="1118" mass="127272">MSKPTVGRSRSTDSEDDDKSIMSDGGDCPTIAADKPDDDRRFEYLERPKKALCDRKNYRAIKLNNGLTALLVSTLNLGEDDENENHRVDARIDSATAACALCINVGNFSDPREVQGLAHFLEHVISMGSAKYPEENEWDRFIRGRCGSAHADTSRERTKFHFQIHSAHLQPALDRLANFFIEPRLAKDALMRERESVDNEFHMDLMSDGNRLNQLVRSAAATTTSADRDATMNPAAKFSCGNAATLRDSLDENSLCSWLRSFQQRHYSAQRMTLALQAPLTLDQLQEYVVDSFSDIPNNGLGPDDFSSFRGMRAFDPRKLGKLYEIESVDGSSRLEIKWIMPPQTTDQCHSSDGLRYVARLLSQEGPGSLSQYLRQRKLCHEYEVSHEQNSVYSLLGLSLGLRDDNDGDVVGRILEATFAYAALLRRLGPQRRIHDEMRAIAEYKFEYGDEREALLHVQKLSLNMQLHCQPRDFVRGDELCGSYEPDQLRVFLEQLRPETCLIVRLRDGPLEELRYRVEELRLEPWYGFGYAVSEVPEDWLRSWRDPPESLVREFALPQANPYLVTDFRLIGKTISRSEDRPRRVSNSHGLDLWYKPDATHRRPTCSVYLHLVISTPLRSLRSYVFQTRNAAPVRNIHPRDDAGRAVGREARRHLVRHFSQRVRHRHQSLRLQSKSTAAAGRSREERCRFCQDYQRGRVRRRQNRAGQVLLQLPLRSRCLCLVRAAPIFYRDDRHTYITSQLFRSEIHSSLSGQSLWLSSEKRSALERTRFEHLVDFAKQLSRQVYVEALVQGKRDPPRRPGHRAALVRTSGQSRVLPDAARHRSLPATAPPTAQQRSAVQDQQQKSPGRQFRRDELLRDERHSAQAVALVGGRISGDAPAGATVQSHQATGAAGLHRHLHGQPGGRHRDRLHARLQVLHGVRRSANRSFLSSLLQTDARPDSGRVRRAARLLLQNATDRPAESRGGRRQVLVHDQESRAAAGRRQAGRRGEAIRFRRLPRLDGELHELHQEVQEAERSGRGQLRRLLFRGLRHAQDNLMQAYTNYSNGSTGQLSAATGFMLFFGSLARIFTSVQETGDSTMILLYICSTAANGVIVSQLLYYWNVQEQAAVKSKKKK</sequence>
<accession>A0A6H5HSU1</accession>
<dbReference type="SUPFAM" id="SSF63411">
    <property type="entry name" value="LuxS/MPP-like metallohydrolase"/>
    <property type="match status" value="2"/>
</dbReference>
<evidence type="ECO:0008006" key="14">
    <source>
        <dbReference type="Google" id="ProtNLM"/>
    </source>
</evidence>
<dbReference type="AlphaFoldDB" id="A0A6H5HSU1"/>
<keyword evidence="8" id="KW-0472">Membrane</keyword>
<dbReference type="OrthoDB" id="7696897at2759"/>
<evidence type="ECO:0000313" key="12">
    <source>
        <dbReference type="EMBL" id="CAB0028359.1"/>
    </source>
</evidence>
<feature type="compositionally biased region" description="Basic and acidic residues" evidence="7">
    <location>
        <begin position="960"/>
        <end position="978"/>
    </location>
</feature>
<dbReference type="Gene3D" id="3.30.830.10">
    <property type="entry name" value="Metalloenzyme, LuxS/M16 peptidase-like"/>
    <property type="match status" value="3"/>
</dbReference>
<dbReference type="InterPro" id="IPR050626">
    <property type="entry name" value="Peptidase_M16"/>
</dbReference>
<evidence type="ECO:0000256" key="2">
    <source>
        <dbReference type="ARBA" id="ARBA00022670"/>
    </source>
</evidence>
<comment type="similarity">
    <text evidence="1">Belongs to the peptidase M16 family.</text>
</comment>
<dbReference type="InterPro" id="IPR032632">
    <property type="entry name" value="Peptidase_M16_M"/>
</dbReference>
<dbReference type="EMBL" id="CADCXV010000125">
    <property type="protein sequence ID" value="CAB0028359.1"/>
    <property type="molecule type" value="Genomic_DNA"/>
</dbReference>
<dbReference type="Pfam" id="PF00675">
    <property type="entry name" value="Peptidase_M16"/>
    <property type="match status" value="1"/>
</dbReference>
<evidence type="ECO:0000256" key="1">
    <source>
        <dbReference type="ARBA" id="ARBA00007261"/>
    </source>
</evidence>
<keyword evidence="6" id="KW-0482">Metalloprotease</keyword>
<reference evidence="12 13" key="1">
    <citation type="submission" date="2020-02" db="EMBL/GenBank/DDBJ databases">
        <authorList>
            <person name="Ferguson B K."/>
        </authorList>
    </citation>
    <scope>NUCLEOTIDE SEQUENCE [LARGE SCALE GENOMIC DNA]</scope>
</reference>
<dbReference type="InterPro" id="IPR011249">
    <property type="entry name" value="Metalloenz_LuxS/M16"/>
</dbReference>
<evidence type="ECO:0000256" key="3">
    <source>
        <dbReference type="ARBA" id="ARBA00022723"/>
    </source>
</evidence>
<evidence type="ECO:0000313" key="13">
    <source>
        <dbReference type="Proteomes" id="UP000479190"/>
    </source>
</evidence>
<keyword evidence="13" id="KW-1185">Reference proteome</keyword>
<dbReference type="InterPro" id="IPR007863">
    <property type="entry name" value="Peptidase_M16_C"/>
</dbReference>
<evidence type="ECO:0000259" key="9">
    <source>
        <dbReference type="Pfam" id="PF00675"/>
    </source>
</evidence>
<dbReference type="GO" id="GO:0006508">
    <property type="term" value="P:proteolysis"/>
    <property type="evidence" value="ECO:0007669"/>
    <property type="project" value="UniProtKB-KW"/>
</dbReference>
<feature type="region of interest" description="Disordered" evidence="7">
    <location>
        <begin position="1"/>
        <end position="40"/>
    </location>
</feature>
<keyword evidence="8" id="KW-0812">Transmembrane</keyword>
<evidence type="ECO:0000256" key="8">
    <source>
        <dbReference type="SAM" id="Phobius"/>
    </source>
</evidence>
<evidence type="ECO:0000256" key="6">
    <source>
        <dbReference type="ARBA" id="ARBA00023049"/>
    </source>
</evidence>
<organism evidence="12 13">
    <name type="scientific">Trichogramma brassicae</name>
    <dbReference type="NCBI Taxonomy" id="86971"/>
    <lineage>
        <taxon>Eukaryota</taxon>
        <taxon>Metazoa</taxon>
        <taxon>Ecdysozoa</taxon>
        <taxon>Arthropoda</taxon>
        <taxon>Hexapoda</taxon>
        <taxon>Insecta</taxon>
        <taxon>Pterygota</taxon>
        <taxon>Neoptera</taxon>
        <taxon>Endopterygota</taxon>
        <taxon>Hymenoptera</taxon>
        <taxon>Apocrita</taxon>
        <taxon>Proctotrupomorpha</taxon>
        <taxon>Chalcidoidea</taxon>
        <taxon>Trichogrammatidae</taxon>
        <taxon>Trichogramma</taxon>
    </lineage>
</organism>
<feature type="compositionally biased region" description="Low complexity" evidence="7">
    <location>
        <begin position="835"/>
        <end position="845"/>
    </location>
</feature>
<keyword evidence="4" id="KW-0378">Hydrolase</keyword>
<evidence type="ECO:0000259" key="11">
    <source>
        <dbReference type="Pfam" id="PF16187"/>
    </source>
</evidence>
<dbReference type="GO" id="GO:0008237">
    <property type="term" value="F:metallopeptidase activity"/>
    <property type="evidence" value="ECO:0007669"/>
    <property type="project" value="UniProtKB-KW"/>
</dbReference>
<dbReference type="Proteomes" id="UP000479190">
    <property type="component" value="Unassembled WGS sequence"/>
</dbReference>
<dbReference type="Pfam" id="PF05193">
    <property type="entry name" value="Peptidase_M16_C"/>
    <property type="match status" value="1"/>
</dbReference>
<dbReference type="Pfam" id="PF16187">
    <property type="entry name" value="Peptidase_M16_M"/>
    <property type="match status" value="1"/>
</dbReference>
<feature type="region of interest" description="Disordered" evidence="7">
    <location>
        <begin position="957"/>
        <end position="990"/>
    </location>
</feature>
<protein>
    <recommendedName>
        <fullName evidence="14">Peptidase M16 N-terminal domain-containing protein</fullName>
    </recommendedName>
</protein>
<feature type="domain" description="Peptidase M16 C-terminal" evidence="10">
    <location>
        <begin position="259"/>
        <end position="439"/>
    </location>
</feature>
<keyword evidence="3" id="KW-0479">Metal-binding</keyword>
<name>A0A6H5HSU1_9HYME</name>
<dbReference type="InterPro" id="IPR011765">
    <property type="entry name" value="Pept_M16_N"/>
</dbReference>
<evidence type="ECO:0000256" key="7">
    <source>
        <dbReference type="SAM" id="MobiDB-lite"/>
    </source>
</evidence>
<evidence type="ECO:0000259" key="10">
    <source>
        <dbReference type="Pfam" id="PF05193"/>
    </source>
</evidence>
<keyword evidence="2" id="KW-0645">Protease</keyword>
<gene>
    <name evidence="12" type="ORF">TBRA_LOCUS545</name>
</gene>
<dbReference type="PANTHER" id="PTHR43690:SF18">
    <property type="entry name" value="INSULIN-DEGRADING ENZYME-RELATED"/>
    <property type="match status" value="1"/>
</dbReference>
<evidence type="ECO:0000256" key="4">
    <source>
        <dbReference type="ARBA" id="ARBA00022801"/>
    </source>
</evidence>
<keyword evidence="5" id="KW-0862">Zinc</keyword>